<reference evidence="2" key="1">
    <citation type="submission" date="2020-03" db="EMBL/GenBank/DDBJ databases">
        <title>Draft sequencing of Calidifontibacter sp. DB0510.</title>
        <authorList>
            <person name="Kim D.-U."/>
        </authorList>
    </citation>
    <scope>NUCLEOTIDE SEQUENCE</scope>
    <source>
        <strain evidence="2">DB0510</strain>
    </source>
</reference>
<dbReference type="GO" id="GO:0016779">
    <property type="term" value="F:nucleotidyltransferase activity"/>
    <property type="evidence" value="ECO:0007669"/>
    <property type="project" value="InterPro"/>
</dbReference>
<dbReference type="EMBL" id="JAAOIV010000006">
    <property type="protein sequence ID" value="NHN55966.1"/>
    <property type="molecule type" value="Genomic_DNA"/>
</dbReference>
<dbReference type="InterPro" id="IPR002934">
    <property type="entry name" value="Polymerase_NTP_transf_dom"/>
</dbReference>
<evidence type="ECO:0000259" key="1">
    <source>
        <dbReference type="Pfam" id="PF01909"/>
    </source>
</evidence>
<dbReference type="Gene3D" id="3.30.460.10">
    <property type="entry name" value="Beta Polymerase, domain 2"/>
    <property type="match status" value="1"/>
</dbReference>
<dbReference type="SUPFAM" id="SSF81301">
    <property type="entry name" value="Nucleotidyltransferase"/>
    <property type="match status" value="1"/>
</dbReference>
<keyword evidence="3" id="KW-1185">Reference proteome</keyword>
<protein>
    <submittedName>
        <fullName evidence="2">Nucleotidyltransferase domain-containing protein</fullName>
    </submittedName>
</protein>
<dbReference type="Proteomes" id="UP000744769">
    <property type="component" value="Unassembled WGS sequence"/>
</dbReference>
<dbReference type="CDD" id="cd05403">
    <property type="entry name" value="NT_KNTase_like"/>
    <property type="match status" value="1"/>
</dbReference>
<comment type="caution">
    <text evidence="2">The sequence shown here is derived from an EMBL/GenBank/DDBJ whole genome shotgun (WGS) entry which is preliminary data.</text>
</comment>
<dbReference type="InterPro" id="IPR043519">
    <property type="entry name" value="NT_sf"/>
</dbReference>
<organism evidence="2 3">
    <name type="scientific">Metallococcus carri</name>
    <dbReference type="NCBI Taxonomy" id="1656884"/>
    <lineage>
        <taxon>Bacteria</taxon>
        <taxon>Bacillati</taxon>
        <taxon>Actinomycetota</taxon>
        <taxon>Actinomycetes</taxon>
        <taxon>Micrococcales</taxon>
        <taxon>Dermacoccaceae</taxon>
        <taxon>Metallococcus</taxon>
    </lineage>
</organism>
<accession>A0A967EET1</accession>
<evidence type="ECO:0000313" key="2">
    <source>
        <dbReference type="EMBL" id="NHN55966.1"/>
    </source>
</evidence>
<proteinExistence type="predicted"/>
<evidence type="ECO:0000313" key="3">
    <source>
        <dbReference type="Proteomes" id="UP000744769"/>
    </source>
</evidence>
<sequence>MNLERAIAPLEQGYADLLARVREVVEGDQRLVGLWLSGSAARGVADAGSDLDLIVTAADEAFDAVAAAGETLWHKAIDPVITFEIPSMPGSFAFTTRDGLRCDIVVERAADLADTPYRRRLPIVGDTPVPDAPSDPGPDRDLMEWQVTDFLRQQAIFPAAIVAREDWLLGRVGVQNVHRMLYLIFVEANRPLPAMGVKQWSAKLTPAQAELLAALPLPSADRDSVIAAMRAAREAMLTHGRAAYESAGGSWPAEAADAIEGYWRRHGLAT</sequence>
<dbReference type="RefSeq" id="WP_166196293.1">
    <property type="nucleotide sequence ID" value="NZ_JAAOIV010000006.1"/>
</dbReference>
<name>A0A967EET1_9MICO</name>
<dbReference type="AlphaFoldDB" id="A0A967EET1"/>
<dbReference type="Pfam" id="PF01909">
    <property type="entry name" value="NTP_transf_2"/>
    <property type="match status" value="1"/>
</dbReference>
<gene>
    <name evidence="2" type="ORF">G9U51_09280</name>
</gene>
<feature type="domain" description="Polymerase nucleotidyl transferase" evidence="1">
    <location>
        <begin position="21"/>
        <end position="61"/>
    </location>
</feature>